<comment type="caution">
    <text evidence="2">The sequence shown here is derived from an EMBL/GenBank/DDBJ whole genome shotgun (WGS) entry which is preliminary data.</text>
</comment>
<organism evidence="2 3">
    <name type="scientific">Nonomuraea rubra</name>
    <dbReference type="NCBI Taxonomy" id="46180"/>
    <lineage>
        <taxon>Bacteria</taxon>
        <taxon>Bacillati</taxon>
        <taxon>Actinomycetota</taxon>
        <taxon>Actinomycetes</taxon>
        <taxon>Streptosporangiales</taxon>
        <taxon>Streptosporangiaceae</taxon>
        <taxon>Nonomuraea</taxon>
    </lineage>
</organism>
<dbReference type="RefSeq" id="WP_185104966.1">
    <property type="nucleotide sequence ID" value="NZ_BAAAXY010000003.1"/>
</dbReference>
<dbReference type="InterPro" id="IPR004360">
    <property type="entry name" value="Glyas_Fos-R_dOase_dom"/>
</dbReference>
<dbReference type="Proteomes" id="UP000565579">
    <property type="component" value="Unassembled WGS sequence"/>
</dbReference>
<reference evidence="2 3" key="1">
    <citation type="submission" date="2020-08" db="EMBL/GenBank/DDBJ databases">
        <title>Sequencing the genomes of 1000 actinobacteria strains.</title>
        <authorList>
            <person name="Klenk H.-P."/>
        </authorList>
    </citation>
    <scope>NUCLEOTIDE SEQUENCE [LARGE SCALE GENOMIC DNA]</scope>
    <source>
        <strain evidence="2 3">DSM 43768</strain>
    </source>
</reference>
<dbReference type="GO" id="GO:0016829">
    <property type="term" value="F:lyase activity"/>
    <property type="evidence" value="ECO:0007669"/>
    <property type="project" value="UniProtKB-KW"/>
</dbReference>
<dbReference type="Pfam" id="PF00903">
    <property type="entry name" value="Glyoxalase"/>
    <property type="match status" value="1"/>
</dbReference>
<protein>
    <submittedName>
        <fullName evidence="2">Catechol 2,3-dioxygenase-like lactoylglutathione lyase family enzyme</fullName>
    </submittedName>
</protein>
<dbReference type="PANTHER" id="PTHR36113:SF3">
    <property type="entry name" value="SLL5075 PROTEIN"/>
    <property type="match status" value="1"/>
</dbReference>
<keyword evidence="2" id="KW-0560">Oxidoreductase</keyword>
<proteinExistence type="predicted"/>
<gene>
    <name evidence="2" type="ORF">HD593_005544</name>
</gene>
<evidence type="ECO:0000259" key="1">
    <source>
        <dbReference type="PROSITE" id="PS51819"/>
    </source>
</evidence>
<dbReference type="GO" id="GO:0051213">
    <property type="term" value="F:dioxygenase activity"/>
    <property type="evidence" value="ECO:0007669"/>
    <property type="project" value="UniProtKB-KW"/>
</dbReference>
<dbReference type="CDD" id="cd06587">
    <property type="entry name" value="VOC"/>
    <property type="match status" value="1"/>
</dbReference>
<dbReference type="InterPro" id="IPR029068">
    <property type="entry name" value="Glyas_Bleomycin-R_OHBP_Dase"/>
</dbReference>
<dbReference type="AlphaFoldDB" id="A0A7X0NW46"/>
<dbReference type="PANTHER" id="PTHR36113">
    <property type="entry name" value="LYASE, PUTATIVE-RELATED-RELATED"/>
    <property type="match status" value="1"/>
</dbReference>
<keyword evidence="2" id="KW-0456">Lyase</keyword>
<dbReference type="Gene3D" id="3.10.180.10">
    <property type="entry name" value="2,3-Dihydroxybiphenyl 1,2-Dioxygenase, domain 1"/>
    <property type="match status" value="1"/>
</dbReference>
<feature type="domain" description="VOC" evidence="1">
    <location>
        <begin position="2"/>
        <end position="117"/>
    </location>
</feature>
<evidence type="ECO:0000313" key="2">
    <source>
        <dbReference type="EMBL" id="MBB6550749.1"/>
    </source>
</evidence>
<dbReference type="PROSITE" id="PS51819">
    <property type="entry name" value="VOC"/>
    <property type="match status" value="1"/>
</dbReference>
<dbReference type="EMBL" id="JACHMI010000001">
    <property type="protein sequence ID" value="MBB6550749.1"/>
    <property type="molecule type" value="Genomic_DNA"/>
</dbReference>
<dbReference type="InterPro" id="IPR037523">
    <property type="entry name" value="VOC_core"/>
</dbReference>
<dbReference type="SUPFAM" id="SSF54593">
    <property type="entry name" value="Glyoxalase/Bleomycin resistance protein/Dihydroxybiphenyl dioxygenase"/>
    <property type="match status" value="1"/>
</dbReference>
<evidence type="ECO:0000313" key="3">
    <source>
        <dbReference type="Proteomes" id="UP000565579"/>
    </source>
</evidence>
<keyword evidence="3" id="KW-1185">Reference proteome</keyword>
<dbReference type="InterPro" id="IPR051332">
    <property type="entry name" value="Fosfomycin_Res_Enzymes"/>
</dbReference>
<keyword evidence="2" id="KW-0223">Dioxygenase</keyword>
<sequence length="128" mass="14465">MRFRHLGLPVRDRELSRAFYEKYFGFAEGVATEYPDGTLIIRSADGFDLALHPDPEHGQVPEFLHFGFARDSRGEVGELLERVRGDGVEIVEEWDEPGLASFKCLDPDGYRVEVYWEPPQEGPPPAGS</sequence>
<name>A0A7X0NW46_9ACTN</name>
<accession>A0A7X0NW46</accession>